<evidence type="ECO:0000313" key="1">
    <source>
        <dbReference type="EMBL" id="VVC03001.1"/>
    </source>
</evidence>
<dbReference type="Proteomes" id="UP000789941">
    <property type="component" value="Unassembled WGS sequence"/>
</dbReference>
<evidence type="ECO:0000313" key="2">
    <source>
        <dbReference type="Proteomes" id="UP000789941"/>
    </source>
</evidence>
<protein>
    <submittedName>
        <fullName evidence="1">Uncharacterized protein</fullName>
    </submittedName>
</protein>
<accession>A0A5E4LNB6</accession>
<dbReference type="AlphaFoldDB" id="A0A5E4LNB6"/>
<sequence>MVDELDTVTKLEIYKLVINRYKSLISEKESHSISEIRQRVSPYSDLIKKHRDAIISDMLPYIPQKHFLMAAQRAMDYVRTIKTCEFSFTFWVDFEEMEKIKIGTAMDKAILLAALLRSIESEDVKVCVTKKGKSYVKFSWDKMQYVFAPESGSLLMGDDALKVFSEDAAAYSFNDLVYENYEEEG</sequence>
<dbReference type="EMBL" id="CABMJJ010000004">
    <property type="protein sequence ID" value="VVC03001.1"/>
    <property type="molecule type" value="Genomic_DNA"/>
</dbReference>
<organism evidence="1 2">
    <name type="scientific">Candidatus Bilamarchaeum dharawalense</name>
    <dbReference type="NCBI Taxonomy" id="2885759"/>
    <lineage>
        <taxon>Archaea</taxon>
        <taxon>Candidatus Micrarchaeota</taxon>
        <taxon>Candidatus Micrarchaeia</taxon>
        <taxon>Candidatus Anstonellales</taxon>
        <taxon>Candidatus Bilamarchaeaceae</taxon>
        <taxon>Candidatus Bilamarchaeum</taxon>
    </lineage>
</organism>
<reference evidence="1 2" key="1">
    <citation type="submission" date="2019-08" db="EMBL/GenBank/DDBJ databases">
        <authorList>
            <person name="Vazquez-Campos X."/>
        </authorList>
    </citation>
    <scope>NUCLEOTIDE SEQUENCE [LARGE SCALE GENOMIC DNA]</scope>
    <source>
        <strain evidence="1">LFW-283_2</strain>
    </source>
</reference>
<comment type="caution">
    <text evidence="1">The sequence shown here is derived from an EMBL/GenBank/DDBJ whole genome shotgun (WGS) entry which is preliminary data.</text>
</comment>
<gene>
    <name evidence="1" type="ORF">LFW2832_00139</name>
</gene>
<name>A0A5E4LNB6_9ARCH</name>
<proteinExistence type="predicted"/>